<keyword evidence="1" id="KW-0694">RNA-binding</keyword>
<dbReference type="GO" id="GO:0005840">
    <property type="term" value="C:ribosome"/>
    <property type="evidence" value="ECO:0007669"/>
    <property type="project" value="UniProtKB-KW"/>
</dbReference>
<gene>
    <name evidence="2" type="primary">rps4</name>
</gene>
<geneLocation type="mitochondrion" evidence="2"/>
<dbReference type="EMBL" id="MT471317">
    <property type="protein sequence ID" value="QPL15992.1"/>
    <property type="molecule type" value="Genomic_DNA"/>
</dbReference>
<dbReference type="GeneID" id="63661419"/>
<name>A0A7T0M4Y6_HALGN</name>
<keyword evidence="2" id="KW-0496">Mitochondrion</keyword>
<evidence type="ECO:0000313" key="2">
    <source>
        <dbReference type="EMBL" id="QPL15992.1"/>
    </source>
</evidence>
<organism evidence="2">
    <name type="scientific">Halteria grandinella</name>
    <dbReference type="NCBI Taxonomy" id="5974"/>
    <lineage>
        <taxon>Eukaryota</taxon>
        <taxon>Sar</taxon>
        <taxon>Alveolata</taxon>
        <taxon>Ciliophora</taxon>
        <taxon>Intramacronucleata</taxon>
        <taxon>Spirotrichea</taxon>
        <taxon>Stichotrichia</taxon>
        <taxon>Sporadotrichida</taxon>
        <taxon>Halteriidae</taxon>
        <taxon>Halteria</taxon>
    </lineage>
</organism>
<evidence type="ECO:0000256" key="1">
    <source>
        <dbReference type="PROSITE-ProRule" id="PRU00182"/>
    </source>
</evidence>
<proteinExistence type="predicted"/>
<sequence>MILMFFKFMLLNNNIFKKNEYLFLIYNPFLNHSNKFFNLIFINSIFQILYFSKIITFLIKTSFIKKIKKFNNYKNFFLLNKMSFKTQFLLNKLFKINIFKKSFKLHLKNNLILKHNNNYAFLYKNWKYLVGNSMSPYFWDLYSKKKWIRKTLNLFFFKNSNFFFKNKYYLNISNNKKYIRKFFYNNFYYLTKMNLNYNNLNFIIKTKFNKNMRNVNDWFLYKPYSFLNTFTGFKFSSNFSNFFLIQLYKTYSRIFNFFKKFNYSLKTKKTLSLFFKNTLSKSLILNKNKNFKIYKPNINFNNKLSLFLFKNNNNLFFEKSSKFRKYKRFKKNYLMIWTASFKKKLLINIKNKIINKFLMQSIVKSSSRTKLLILKKNNRLSWRLKKLNLIRTLNNNKFTFKFGLKRFKLKKIYKFIQVKLYKNFLNKSFYLINLKNKCFLNYNFFFKFIKTVKTFIIKPIIKNKYKMNFLNNNYGFLFLNNFQANYLHTLTNFNNVKKILFSFPNRNELSKFILKRYAKFNNYFSNFFNDTKNFKNLNINFNVSMTKSTSLITPFFNLKNNLTLLNETNYFSIKNWSHYHSELKYWKNFENETIDFNIKRIRFKPGYMKLWRNARKSLQTSLTVNFKYQYKMTKYLSKFHKFIKFKTFLIKEMTLNNILIRSRIFTETSLINFLINNNLIYVNGFLTNNAVQQLFVGDFIQLILNLKYYIVFKWLLNLSIKKKNRLKSIYKKKNSAFSFTDEKKRSTNLPRWILFSKNNFDDVAKFLEVDYFTLSIFIIYEPFLWSDLNIYNILDNKFSIINMYNWKYIN</sequence>
<dbReference type="AlphaFoldDB" id="A0A7T0M4Y6"/>
<keyword evidence="2" id="KW-0687">Ribonucleoprotein</keyword>
<dbReference type="GO" id="GO:0003723">
    <property type="term" value="F:RNA binding"/>
    <property type="evidence" value="ECO:0007669"/>
    <property type="project" value="UniProtKB-KW"/>
</dbReference>
<protein>
    <submittedName>
        <fullName evidence="2">Ribosomal protein S4</fullName>
    </submittedName>
</protein>
<accession>A0A7T0M4Y6</accession>
<reference evidence="2" key="1">
    <citation type="submission" date="2020-05" db="EMBL/GenBank/DDBJ databases">
        <title>Characterization and comparative analysis of mitochondrial genomes of the highly differentiated ciliated protists shed light on the diversity and evolution of the linear molecular architecture.</title>
        <authorList>
            <person name="Zhang T."/>
            <person name="Li C."/>
            <person name="Zhang X."/>
            <person name="Wang C."/>
            <person name="Roger A.J."/>
            <person name="Song W."/>
            <person name="Gao F."/>
        </authorList>
    </citation>
    <scope>NUCLEOTIDE SEQUENCE</scope>
</reference>
<keyword evidence="2" id="KW-0689">Ribosomal protein</keyword>
<dbReference type="RefSeq" id="YP_010049587.1">
    <property type="nucleotide sequence ID" value="NC_054370.1"/>
</dbReference>
<dbReference type="PROSITE" id="PS50889">
    <property type="entry name" value="S4"/>
    <property type="match status" value="1"/>
</dbReference>